<evidence type="ECO:0000256" key="1">
    <source>
        <dbReference type="ARBA" id="ARBA00002442"/>
    </source>
</evidence>
<keyword evidence="10 12" id="KW-1133">Transmembrane helix</keyword>
<keyword evidence="7 12" id="KW-0997">Cell inner membrane</keyword>
<comment type="caution">
    <text evidence="13">The sequence shown here is derived from an EMBL/GenBank/DDBJ whole genome shotgun (WGS) entry which is preliminary data.</text>
</comment>
<evidence type="ECO:0000256" key="8">
    <source>
        <dbReference type="ARBA" id="ARBA00022692"/>
    </source>
</evidence>
<evidence type="ECO:0000313" key="14">
    <source>
        <dbReference type="Proteomes" id="UP000078476"/>
    </source>
</evidence>
<dbReference type="PANTHER" id="PTHR37531">
    <property type="entry name" value="HEME EXPORTER PROTEIN D"/>
    <property type="match status" value="1"/>
</dbReference>
<evidence type="ECO:0000256" key="10">
    <source>
        <dbReference type="ARBA" id="ARBA00022989"/>
    </source>
</evidence>
<keyword evidence="9 12" id="KW-0201">Cytochrome c-type biogenesis</keyword>
<dbReference type="Proteomes" id="UP000078476">
    <property type="component" value="Unassembled WGS sequence"/>
</dbReference>
<dbReference type="OrthoDB" id="9815607at2"/>
<dbReference type="Pfam" id="PF04995">
    <property type="entry name" value="CcmD"/>
    <property type="match status" value="1"/>
</dbReference>
<comment type="subcellular location">
    <subcellularLocation>
        <location evidence="2 12">Cell inner membrane</location>
        <topology evidence="2 12">Single-pass membrane protein</topology>
    </subcellularLocation>
</comment>
<evidence type="ECO:0000313" key="13">
    <source>
        <dbReference type="EMBL" id="OAI11448.1"/>
    </source>
</evidence>
<dbReference type="InterPro" id="IPR052075">
    <property type="entry name" value="Heme_exporter_D"/>
</dbReference>
<organism evidence="13 14">
    <name type="scientific">Methylomonas lenta</name>
    <dbReference type="NCBI Taxonomy" id="980561"/>
    <lineage>
        <taxon>Bacteria</taxon>
        <taxon>Pseudomonadati</taxon>
        <taxon>Pseudomonadota</taxon>
        <taxon>Gammaproteobacteria</taxon>
        <taxon>Methylococcales</taxon>
        <taxon>Methylococcaceae</taxon>
        <taxon>Methylomonas</taxon>
    </lineage>
</organism>
<dbReference type="AlphaFoldDB" id="A0A177N0F4"/>
<reference evidence="13 14" key="1">
    <citation type="submission" date="2016-03" db="EMBL/GenBank/DDBJ databases">
        <authorList>
            <person name="Ploux O."/>
        </authorList>
    </citation>
    <scope>NUCLEOTIDE SEQUENCE [LARGE SCALE GENOMIC DNA]</scope>
    <source>
        <strain evidence="13 14">R-45370</strain>
    </source>
</reference>
<keyword evidence="14" id="KW-1185">Reference proteome</keyword>
<keyword evidence="11 12" id="KW-0472">Membrane</keyword>
<protein>
    <recommendedName>
        <fullName evidence="4 12">Heme exporter protein D</fullName>
    </recommendedName>
</protein>
<evidence type="ECO:0000256" key="12">
    <source>
        <dbReference type="RuleBase" id="RU363101"/>
    </source>
</evidence>
<evidence type="ECO:0000256" key="3">
    <source>
        <dbReference type="ARBA" id="ARBA00008741"/>
    </source>
</evidence>
<proteinExistence type="inferred from homology"/>
<comment type="similarity">
    <text evidence="3 12">Belongs to the CcmD/CycX/HelD family.</text>
</comment>
<dbReference type="NCBIfam" id="TIGR03141">
    <property type="entry name" value="cytochro_ccmD"/>
    <property type="match status" value="1"/>
</dbReference>
<dbReference type="GO" id="GO:0017004">
    <property type="term" value="P:cytochrome complex assembly"/>
    <property type="evidence" value="ECO:0007669"/>
    <property type="project" value="UniProtKB-KW"/>
</dbReference>
<comment type="function">
    <text evidence="1 12">Required for the export of heme to the periplasm for the biogenesis of c-type cytochromes.</text>
</comment>
<dbReference type="GO" id="GO:1903607">
    <property type="term" value="P:cytochrome c biosynthetic process"/>
    <property type="evidence" value="ECO:0007669"/>
    <property type="project" value="TreeGrafter"/>
</dbReference>
<accession>A0A177N0F4</accession>
<evidence type="ECO:0000256" key="4">
    <source>
        <dbReference type="ARBA" id="ARBA00016461"/>
    </source>
</evidence>
<evidence type="ECO:0000256" key="2">
    <source>
        <dbReference type="ARBA" id="ARBA00004377"/>
    </source>
</evidence>
<keyword evidence="8 12" id="KW-0812">Transmembrane</keyword>
<dbReference type="PANTHER" id="PTHR37531:SF1">
    <property type="entry name" value="HEME EXPORTER PROTEIN D"/>
    <property type="match status" value="1"/>
</dbReference>
<gene>
    <name evidence="13" type="ORF">A1359_14410</name>
</gene>
<dbReference type="GO" id="GO:0015886">
    <property type="term" value="P:heme transport"/>
    <property type="evidence" value="ECO:0007669"/>
    <property type="project" value="InterPro"/>
</dbReference>
<evidence type="ECO:0000256" key="5">
    <source>
        <dbReference type="ARBA" id="ARBA00022448"/>
    </source>
</evidence>
<name>A0A177N0F4_9GAMM</name>
<dbReference type="STRING" id="980561.A1359_14410"/>
<evidence type="ECO:0000256" key="7">
    <source>
        <dbReference type="ARBA" id="ARBA00022519"/>
    </source>
</evidence>
<dbReference type="GO" id="GO:0005886">
    <property type="term" value="C:plasma membrane"/>
    <property type="evidence" value="ECO:0007669"/>
    <property type="project" value="UniProtKB-SubCell"/>
</dbReference>
<dbReference type="EMBL" id="LUUI01000141">
    <property type="protein sequence ID" value="OAI11448.1"/>
    <property type="molecule type" value="Genomic_DNA"/>
</dbReference>
<evidence type="ECO:0000256" key="11">
    <source>
        <dbReference type="ARBA" id="ARBA00023136"/>
    </source>
</evidence>
<keyword evidence="6 12" id="KW-1003">Cell membrane</keyword>
<sequence length="54" mass="6217">MTLGSFLDMGGYAFYVWTSYGITTAVLLFNLLAPIVQRKQLLRQLALKQKRPQR</sequence>
<evidence type="ECO:0000256" key="9">
    <source>
        <dbReference type="ARBA" id="ARBA00022748"/>
    </source>
</evidence>
<keyword evidence="5 12" id="KW-0813">Transport</keyword>
<dbReference type="RefSeq" id="WP_066985803.1">
    <property type="nucleotide sequence ID" value="NZ_LUUI01000141.1"/>
</dbReference>
<evidence type="ECO:0000256" key="6">
    <source>
        <dbReference type="ARBA" id="ARBA00022475"/>
    </source>
</evidence>
<dbReference type="InterPro" id="IPR007078">
    <property type="entry name" value="Haem_export_protD_CcmD"/>
</dbReference>
<feature type="transmembrane region" description="Helical" evidence="12">
    <location>
        <begin position="12"/>
        <end position="33"/>
    </location>
</feature>